<dbReference type="Proteomes" id="UP000614123">
    <property type="component" value="Unassembled WGS sequence"/>
</dbReference>
<reference evidence="5" key="3">
    <citation type="submission" date="2020-01" db="EMBL/GenBank/DDBJ databases">
        <title>Complete genome sequence of Pseudomonas veronii strain PVy, a versatile degrader capable of using multiple contaminants as sole carbon sources.</title>
        <authorList>
            <person name="Lopez-Echartea E."/>
            <person name="Ridl J."/>
            <person name="Pajer P."/>
            <person name="Strejcek M."/>
            <person name="Suman J."/>
            <person name="Uhlik O."/>
        </authorList>
    </citation>
    <scope>NUCLEOTIDE SEQUENCE</scope>
    <source>
        <strain evidence="5">Pvy</strain>
    </source>
</reference>
<dbReference type="Gene3D" id="2.60.40.2040">
    <property type="entry name" value="CFA/I fimbrial subunit E, pilin domain"/>
    <property type="match status" value="1"/>
</dbReference>
<dbReference type="EMBL" id="JAAQWE010000027">
    <property type="protein sequence ID" value="NMX99526.1"/>
    <property type="molecule type" value="Genomic_DNA"/>
</dbReference>
<dbReference type="InterPro" id="IPR007540">
    <property type="entry name" value="Fimbrial_CS1-type"/>
</dbReference>
<dbReference type="Proteomes" id="UP000298274">
    <property type="component" value="Chromosome"/>
</dbReference>
<dbReference type="EMBL" id="CP039631">
    <property type="protein sequence ID" value="QCG64569.1"/>
    <property type="molecule type" value="Genomic_DNA"/>
</dbReference>
<evidence type="ECO:0000313" key="6">
    <source>
        <dbReference type="Proteomes" id="UP000298274"/>
    </source>
</evidence>
<organism evidence="3 8">
    <name type="scientific">Pseudomonas veronii</name>
    <dbReference type="NCBI Taxonomy" id="76761"/>
    <lineage>
        <taxon>Bacteria</taxon>
        <taxon>Pseudomonadati</taxon>
        <taxon>Pseudomonadota</taxon>
        <taxon>Gammaproteobacteria</taxon>
        <taxon>Pseudomonadales</taxon>
        <taxon>Pseudomonadaceae</taxon>
        <taxon>Pseudomonas</taxon>
    </lineage>
</organism>
<reference evidence="6" key="1">
    <citation type="submission" date="2019-04" db="EMBL/GenBank/DDBJ databases">
        <title>Complete genome sequence of Pseudomonas veronii strain PVy, a versatile degrader capable of using multiple contaminants as sole carbon sources.</title>
        <authorList>
            <person name="Lopez-Echartea E."/>
            <person name="Ridl J."/>
            <person name="Pajer P."/>
            <person name="Strejcek M."/>
            <person name="Suman J."/>
            <person name="Uhlik O."/>
        </authorList>
    </citation>
    <scope>NUCLEOTIDE SEQUENCE [LARGE SCALE GENOMIC DNA]</scope>
    <source>
        <strain evidence="6">Pvy</strain>
    </source>
</reference>
<reference evidence="7 8" key="2">
    <citation type="journal article" date="2020" name="Front. Microbiol.">
        <title>Genetic Organization of the aprX-lipA2 Operon Affects the Proteolytic Potential of Pseudomonas Species in Milk.</title>
        <authorList>
            <person name="Maier C."/>
            <person name="Huptas C."/>
            <person name="von Neubeck M."/>
            <person name="Scherer S."/>
            <person name="Wenning M."/>
            <person name="Lucking G."/>
        </authorList>
    </citation>
    <scope>NUCLEOTIDE SEQUENCE [LARGE SCALE GENOMIC DNA]</scope>
    <source>
        <strain evidence="4 7">DSM 16272</strain>
        <strain evidence="3 8">WS 4671</strain>
    </source>
</reference>
<feature type="signal peptide" evidence="1">
    <location>
        <begin position="1"/>
        <end position="23"/>
    </location>
</feature>
<sequence length="163" mass="16966">MIKKFAVLLPLAVAVLGSSAAMAANDASTTINIKADIPTKQFHAQPLDPNFGRDEIMTYNTVTGELSTLSSMFTLKNTGGSIDAYLQDGPAALTNGTDSIPLTITLGTVALTGSPQEVAADAESNPGLQKMMTIKAAKPADTQTGLYTSVATVIFDNVPRTAF</sequence>
<evidence type="ECO:0000313" key="8">
    <source>
        <dbReference type="Proteomes" id="UP000552560"/>
    </source>
</evidence>
<evidence type="ECO:0000313" key="3">
    <source>
        <dbReference type="EMBL" id="NMX99526.1"/>
    </source>
</evidence>
<dbReference type="GeneID" id="47554635"/>
<dbReference type="AlphaFoldDB" id="A0A0R3BFL5"/>
<dbReference type="EMBL" id="JAEILD010000188">
    <property type="protein sequence ID" value="MBI6653090.1"/>
    <property type="molecule type" value="Genomic_DNA"/>
</dbReference>
<reference evidence="2 9" key="4">
    <citation type="submission" date="2020-12" db="EMBL/GenBank/DDBJ databases">
        <title>Comparative genomic insights into the epidemiology and virulence of plant pathogenic Pseudomonads from Turkey.</title>
        <authorList>
            <person name="Dillon M."/>
            <person name="Ruiz-Bedoya T."/>
            <person name="Bendalovic-Torma C."/>
            <person name="Guttman K.M."/>
            <person name="Kwak H."/>
            <person name="Middleton M.A."/>
            <person name="Wang P.W."/>
            <person name="Horuz S."/>
            <person name="Aysan Y."/>
            <person name="Guttman D.S."/>
        </authorList>
    </citation>
    <scope>NUCLEOTIDE SEQUENCE [LARGE SCALE GENOMIC DNA]</scope>
    <source>
        <strain evidence="2 9">S4_EA_3a</strain>
    </source>
</reference>
<keyword evidence="1" id="KW-0732">Signal</keyword>
<gene>
    <name evidence="5" type="ORF">E4167_02180</name>
    <name evidence="4" type="ORF">HBO38_10855</name>
    <name evidence="3" type="ORF">HBO43_23330</name>
    <name evidence="2" type="ORF">YA0849_29405</name>
</gene>
<evidence type="ECO:0000313" key="2">
    <source>
        <dbReference type="EMBL" id="MBI6653090.1"/>
    </source>
</evidence>
<protein>
    <submittedName>
        <fullName evidence="3">Adhesin</fullName>
    </submittedName>
</protein>
<proteinExistence type="predicted"/>
<dbReference type="GO" id="GO:0009289">
    <property type="term" value="C:pilus"/>
    <property type="evidence" value="ECO:0007669"/>
    <property type="project" value="InterPro"/>
</dbReference>
<dbReference type="RefSeq" id="WP_046384572.1">
    <property type="nucleotide sequence ID" value="NZ_CP018420.1"/>
</dbReference>
<dbReference type="Pfam" id="PF04449">
    <property type="entry name" value="Fimbrial_CS1"/>
    <property type="match status" value="1"/>
</dbReference>
<evidence type="ECO:0000313" key="9">
    <source>
        <dbReference type="Proteomes" id="UP000614123"/>
    </source>
</evidence>
<dbReference type="KEGG" id="pvr:PverR02_05710"/>
<dbReference type="EMBL" id="JAAQWG010000013">
    <property type="protein sequence ID" value="NMY08933.1"/>
    <property type="molecule type" value="Genomic_DNA"/>
</dbReference>
<evidence type="ECO:0000313" key="5">
    <source>
        <dbReference type="EMBL" id="QCG64569.1"/>
    </source>
</evidence>
<evidence type="ECO:0000256" key="1">
    <source>
        <dbReference type="SAM" id="SignalP"/>
    </source>
</evidence>
<evidence type="ECO:0000313" key="4">
    <source>
        <dbReference type="EMBL" id="NMY08933.1"/>
    </source>
</evidence>
<keyword evidence="9" id="KW-1185">Reference proteome</keyword>
<dbReference type="Proteomes" id="UP000537729">
    <property type="component" value="Unassembled WGS sequence"/>
</dbReference>
<evidence type="ECO:0000313" key="7">
    <source>
        <dbReference type="Proteomes" id="UP000537729"/>
    </source>
</evidence>
<feature type="chain" id="PRO_5044546411" evidence="1">
    <location>
        <begin position="24"/>
        <end position="163"/>
    </location>
</feature>
<dbReference type="Proteomes" id="UP000552560">
    <property type="component" value="Unassembled WGS sequence"/>
</dbReference>
<name>A0A0R3BFL5_PSEVE</name>
<dbReference type="OrthoDB" id="7026515at2"/>
<accession>A0A0R3BFL5</accession>